<dbReference type="EMBL" id="JACPUR010000041">
    <property type="protein sequence ID" value="MBI3129426.1"/>
    <property type="molecule type" value="Genomic_DNA"/>
</dbReference>
<keyword evidence="2" id="KW-0812">Transmembrane</keyword>
<gene>
    <name evidence="4" type="ORF">HYZ11_17600</name>
</gene>
<feature type="transmembrane region" description="Helical" evidence="2">
    <location>
        <begin position="7"/>
        <end position="26"/>
    </location>
</feature>
<feature type="domain" description="ABC-type uncharacterised transport system" evidence="3">
    <location>
        <begin position="257"/>
        <end position="514"/>
    </location>
</feature>
<feature type="transmembrane region" description="Helical" evidence="2">
    <location>
        <begin position="32"/>
        <end position="52"/>
    </location>
</feature>
<comment type="caution">
    <text evidence="4">The sequence shown here is derived from an EMBL/GenBank/DDBJ whole genome shotgun (WGS) entry which is preliminary data.</text>
</comment>
<accession>A0A932I528</accession>
<evidence type="ECO:0000313" key="4">
    <source>
        <dbReference type="EMBL" id="MBI3129426.1"/>
    </source>
</evidence>
<feature type="compositionally biased region" description="Basic and acidic residues" evidence="1">
    <location>
        <begin position="220"/>
        <end position="232"/>
    </location>
</feature>
<dbReference type="InterPro" id="IPR019196">
    <property type="entry name" value="ABC_transp_unknown"/>
</dbReference>
<protein>
    <submittedName>
        <fullName evidence="4">GldG family protein</fullName>
    </submittedName>
</protein>
<organism evidence="4 5">
    <name type="scientific">Tectimicrobiota bacterium</name>
    <dbReference type="NCBI Taxonomy" id="2528274"/>
    <lineage>
        <taxon>Bacteria</taxon>
        <taxon>Pseudomonadati</taxon>
        <taxon>Nitrospinota/Tectimicrobiota group</taxon>
        <taxon>Candidatus Tectimicrobiota</taxon>
    </lineage>
</organism>
<sequence length="587" mass="63870">MQNRNLYLFIAAAALLVVAVLGYFSGDRFSGVPYWTYAAAGVGALLLGYALWASRGELRGGMRHRSTRTGIQVAAMVVIVAGILSVVELFSVKHYKRWDMTPGNFFSLSPKTVQLLDRLDREKQRVEFIAFVRTLERTQVEDILQQYANQSKQVTYRFVDLDANPRLAKRYDVDAYGTIVVVHPLADGAKDGAAAGKKEAQEPKAATPSTPAAAPPAAKPGEKEAQEEKKTFRSEKIYDLSENAIANAILKTIQTEQKKVYFLTGHGERPYSGTGREVLSTLATGMRDDNYRLDDLLLLRQGEKGVPEDANFVVIAAPKKDIEEAEAQALDGFLKRGGRLLVFLEPDTPRGRLIGLLERYGFEIPESIVLDPQAVRFALAGGNELTPFAADYGVHPVTNQLRGLATVFPTARKVAGKADPKRGIQAEELVKTGPGSFTVPRLGVQDNKLVFDPKEKKDGPIPIVTAVTVSLDAYAAGDKKEGAPEAKPAPGKDAKPKEAKIAVFGDADVASDAFIGAQGNGNLVLNAVNWLGGEQELISIAAKRRIGEPLFVGEGEGMFVRLLTVWTLPLFILLAGAAVYVRRRQLR</sequence>
<evidence type="ECO:0000256" key="2">
    <source>
        <dbReference type="SAM" id="Phobius"/>
    </source>
</evidence>
<name>A0A932I528_UNCTE</name>
<evidence type="ECO:0000259" key="3">
    <source>
        <dbReference type="Pfam" id="PF09822"/>
    </source>
</evidence>
<feature type="transmembrane region" description="Helical" evidence="2">
    <location>
        <begin position="558"/>
        <end position="581"/>
    </location>
</feature>
<dbReference type="Gene3D" id="3.40.30.10">
    <property type="entry name" value="Glutaredoxin"/>
    <property type="match status" value="1"/>
</dbReference>
<evidence type="ECO:0000256" key="1">
    <source>
        <dbReference type="SAM" id="MobiDB-lite"/>
    </source>
</evidence>
<reference evidence="4" key="1">
    <citation type="submission" date="2020-07" db="EMBL/GenBank/DDBJ databases">
        <title>Huge and variable diversity of episymbiotic CPR bacteria and DPANN archaea in groundwater ecosystems.</title>
        <authorList>
            <person name="He C.Y."/>
            <person name="Keren R."/>
            <person name="Whittaker M."/>
            <person name="Farag I.F."/>
            <person name="Doudna J."/>
            <person name="Cate J.H.D."/>
            <person name="Banfield J.F."/>
        </authorList>
    </citation>
    <scope>NUCLEOTIDE SEQUENCE</scope>
    <source>
        <strain evidence="4">NC_groundwater_763_Ag_S-0.2um_68_21</strain>
    </source>
</reference>
<keyword evidence="2" id="KW-0472">Membrane</keyword>
<dbReference type="Proteomes" id="UP000782312">
    <property type="component" value="Unassembled WGS sequence"/>
</dbReference>
<feature type="compositionally biased region" description="Low complexity" evidence="1">
    <location>
        <begin position="203"/>
        <end position="212"/>
    </location>
</feature>
<feature type="transmembrane region" description="Helical" evidence="2">
    <location>
        <begin position="73"/>
        <end position="92"/>
    </location>
</feature>
<feature type="region of interest" description="Disordered" evidence="1">
    <location>
        <begin position="192"/>
        <end position="232"/>
    </location>
</feature>
<dbReference type="Pfam" id="PF09822">
    <property type="entry name" value="ABC_transp_aux"/>
    <property type="match status" value="1"/>
</dbReference>
<dbReference type="AlphaFoldDB" id="A0A932I528"/>
<keyword evidence="2" id="KW-1133">Transmembrane helix</keyword>
<proteinExistence type="predicted"/>
<evidence type="ECO:0000313" key="5">
    <source>
        <dbReference type="Proteomes" id="UP000782312"/>
    </source>
</evidence>